<evidence type="ECO:0000313" key="2">
    <source>
        <dbReference type="Proteomes" id="UP000441330"/>
    </source>
</evidence>
<accession>A0A7X2X3G4</accession>
<dbReference type="EMBL" id="WMZJ01000002">
    <property type="protein sequence ID" value="MTS53967.1"/>
    <property type="molecule type" value="Genomic_DNA"/>
</dbReference>
<proteinExistence type="predicted"/>
<reference evidence="1 2" key="1">
    <citation type="journal article" date="2019" name="Nat. Med.">
        <title>A library of human gut bacterial isolates paired with longitudinal multiomics data enables mechanistic microbiome research.</title>
        <authorList>
            <person name="Poyet M."/>
            <person name="Groussin M."/>
            <person name="Gibbons S.M."/>
            <person name="Avila-Pacheco J."/>
            <person name="Jiang X."/>
            <person name="Kearney S.M."/>
            <person name="Perrotta A.R."/>
            <person name="Berdy B."/>
            <person name="Zhao S."/>
            <person name="Lieberman T.D."/>
            <person name="Swanson P.K."/>
            <person name="Smith M."/>
            <person name="Roesemann S."/>
            <person name="Alexander J.E."/>
            <person name="Rich S.A."/>
            <person name="Livny J."/>
            <person name="Vlamakis H."/>
            <person name="Clish C."/>
            <person name="Bullock K."/>
            <person name="Deik A."/>
            <person name="Scott J."/>
            <person name="Pierce K.A."/>
            <person name="Xavier R.J."/>
            <person name="Alm E.J."/>
        </authorList>
    </citation>
    <scope>NUCLEOTIDE SEQUENCE [LARGE SCALE GENOMIC DNA]</scope>
    <source>
        <strain evidence="1 2">BIOML-A1</strain>
    </source>
</reference>
<organism evidence="1 2">
    <name type="scientific">Streptococcus parasanguinis</name>
    <dbReference type="NCBI Taxonomy" id="1318"/>
    <lineage>
        <taxon>Bacteria</taxon>
        <taxon>Bacillati</taxon>
        <taxon>Bacillota</taxon>
        <taxon>Bacilli</taxon>
        <taxon>Lactobacillales</taxon>
        <taxon>Streptococcaceae</taxon>
        <taxon>Streptococcus</taxon>
    </lineage>
</organism>
<gene>
    <name evidence="1" type="ORF">GMC94_03525</name>
</gene>
<protein>
    <submittedName>
        <fullName evidence="1">Uncharacterized protein</fullName>
    </submittedName>
</protein>
<evidence type="ECO:0000313" key="1">
    <source>
        <dbReference type="EMBL" id="MTS53967.1"/>
    </source>
</evidence>
<sequence length="86" mass="9797">MALVFVRYSINGQHGSGRIINTNNIESIFKLGDMIEPKFKVFLMNGEVVNFSQLYYNGNFVTLRTMEQIYTLLSKLDSRVIQDGSA</sequence>
<dbReference type="AlphaFoldDB" id="A0A7X2X3G4"/>
<dbReference type="Proteomes" id="UP000441330">
    <property type="component" value="Unassembled WGS sequence"/>
</dbReference>
<name>A0A7X2X3G4_STRPA</name>
<comment type="caution">
    <text evidence="1">The sequence shown here is derived from an EMBL/GenBank/DDBJ whole genome shotgun (WGS) entry which is preliminary data.</text>
</comment>
<dbReference type="RefSeq" id="WP_129824286.1">
    <property type="nucleotide sequence ID" value="NZ_RCYS01000002.1"/>
</dbReference>